<feature type="domain" description="PUB" evidence="2">
    <location>
        <begin position="180"/>
        <end position="254"/>
    </location>
</feature>
<feature type="region of interest" description="Disordered" evidence="1">
    <location>
        <begin position="1"/>
        <end position="111"/>
    </location>
</feature>
<keyword evidence="5" id="KW-1185">Reference proteome</keyword>
<dbReference type="EMBL" id="CAADRA010005796">
    <property type="protein sequence ID" value="VFT92731.1"/>
    <property type="molecule type" value="Genomic_DNA"/>
</dbReference>
<feature type="compositionally biased region" description="Polar residues" evidence="1">
    <location>
        <begin position="19"/>
        <end position="37"/>
    </location>
</feature>
<dbReference type="GO" id="GO:0005737">
    <property type="term" value="C:cytoplasm"/>
    <property type="evidence" value="ECO:0007669"/>
    <property type="project" value="TreeGrafter"/>
</dbReference>
<dbReference type="InterPro" id="IPR036339">
    <property type="entry name" value="PUB-like_dom_sf"/>
</dbReference>
<evidence type="ECO:0000256" key="1">
    <source>
        <dbReference type="SAM" id="MobiDB-lite"/>
    </source>
</evidence>
<dbReference type="AlphaFoldDB" id="A0A485L7F8"/>
<feature type="compositionally biased region" description="Acidic residues" evidence="1">
    <location>
        <begin position="100"/>
        <end position="110"/>
    </location>
</feature>
<dbReference type="CDD" id="cd09212">
    <property type="entry name" value="PUB"/>
    <property type="match status" value="1"/>
</dbReference>
<dbReference type="EMBL" id="VJMH01005775">
    <property type="protein sequence ID" value="KAF0693050.1"/>
    <property type="molecule type" value="Genomic_DNA"/>
</dbReference>
<dbReference type="Pfam" id="PF09409">
    <property type="entry name" value="PUB"/>
    <property type="match status" value="1"/>
</dbReference>
<evidence type="ECO:0000313" key="4">
    <source>
        <dbReference type="EMBL" id="VFT92731.1"/>
    </source>
</evidence>
<dbReference type="InterPro" id="IPR018997">
    <property type="entry name" value="PUB_domain"/>
</dbReference>
<dbReference type="PANTHER" id="PTHR23153">
    <property type="entry name" value="UBX-RELATED"/>
    <property type="match status" value="1"/>
</dbReference>
<dbReference type="OrthoDB" id="336240at2759"/>
<feature type="compositionally biased region" description="Pro residues" evidence="1">
    <location>
        <begin position="154"/>
        <end position="170"/>
    </location>
</feature>
<dbReference type="SMART" id="SM00580">
    <property type="entry name" value="PUG"/>
    <property type="match status" value="1"/>
</dbReference>
<dbReference type="SUPFAM" id="SSF143503">
    <property type="entry name" value="PUG domain-like"/>
    <property type="match status" value="1"/>
</dbReference>
<name>A0A485L7F8_9STRA</name>
<feature type="compositionally biased region" description="Polar residues" evidence="1">
    <location>
        <begin position="135"/>
        <end position="146"/>
    </location>
</feature>
<sequence length="261" mass="28312">MDWLRKKTKEVQNKVAKIQQDQKLKSQTFSGTGNVLNASAAPPQPPASKPSPFKRPVASNLSEEERALRRQQQAEAAAKRGVPQPKKRTTAASDISGGAADDDDDEEASEIFEQAKALERMRIEESGFNPYQATFSSSTEARSASVQAAEGNTAPPPPQSTSRRPSPPPATLLDVPAATATTLRKLLENILANPEEEKYQKLRLSNAAIHTKIAAVPEAVVFLHEIGFDLVEMEDSGEEFLVLNATRTSTDTLQQALAKLP</sequence>
<protein>
    <submittedName>
        <fullName evidence="4">Aste57867_15945 protein</fullName>
    </submittedName>
</protein>
<feature type="region of interest" description="Disordered" evidence="1">
    <location>
        <begin position="135"/>
        <end position="173"/>
    </location>
</feature>
<dbReference type="Proteomes" id="UP000332933">
    <property type="component" value="Unassembled WGS sequence"/>
</dbReference>
<dbReference type="PANTHER" id="PTHR23153:SF38">
    <property type="entry name" value="UBX DOMAIN-CONTAINING PROTEIN 6"/>
    <property type="match status" value="1"/>
</dbReference>
<proteinExistence type="predicted"/>
<organism evidence="4 5">
    <name type="scientific">Aphanomyces stellatus</name>
    <dbReference type="NCBI Taxonomy" id="120398"/>
    <lineage>
        <taxon>Eukaryota</taxon>
        <taxon>Sar</taxon>
        <taxon>Stramenopiles</taxon>
        <taxon>Oomycota</taxon>
        <taxon>Saprolegniomycetes</taxon>
        <taxon>Saprolegniales</taxon>
        <taxon>Verrucalvaceae</taxon>
        <taxon>Aphanomyces</taxon>
    </lineage>
</organism>
<accession>A0A485L7F8</accession>
<dbReference type="Gene3D" id="1.20.58.2190">
    <property type="match status" value="1"/>
</dbReference>
<evidence type="ECO:0000259" key="2">
    <source>
        <dbReference type="Pfam" id="PF09409"/>
    </source>
</evidence>
<evidence type="ECO:0000313" key="5">
    <source>
        <dbReference type="Proteomes" id="UP000332933"/>
    </source>
</evidence>
<reference evidence="4 5" key="1">
    <citation type="submission" date="2019-03" db="EMBL/GenBank/DDBJ databases">
        <authorList>
            <person name="Gaulin E."/>
            <person name="Dumas B."/>
        </authorList>
    </citation>
    <scope>NUCLEOTIDE SEQUENCE [LARGE SCALE GENOMIC DNA]</scope>
    <source>
        <strain evidence="4">CBS 568.67</strain>
    </source>
</reference>
<gene>
    <name evidence="4" type="primary">Aste57867_15945</name>
    <name evidence="3" type="ORF">As57867_015889</name>
    <name evidence="4" type="ORF">ASTE57867_15945</name>
</gene>
<evidence type="ECO:0000313" key="3">
    <source>
        <dbReference type="EMBL" id="KAF0693050.1"/>
    </source>
</evidence>
<reference evidence="3" key="2">
    <citation type="submission" date="2019-06" db="EMBL/GenBank/DDBJ databases">
        <title>Genomics analysis of Aphanomyces spp. identifies a new class of oomycete effector associated with host adaptation.</title>
        <authorList>
            <person name="Gaulin E."/>
        </authorList>
    </citation>
    <scope>NUCLEOTIDE SEQUENCE</scope>
    <source>
        <strain evidence="3">CBS 578.67</strain>
    </source>
</reference>